<dbReference type="eggNOG" id="COG5610">
    <property type="taxonomic scope" value="Bacteria"/>
</dbReference>
<gene>
    <name evidence="1" type="ordered locus">BMULJ_00635</name>
</gene>
<dbReference type="GO" id="GO:0016740">
    <property type="term" value="F:transferase activity"/>
    <property type="evidence" value="ECO:0007669"/>
    <property type="project" value="UniProtKB-KW"/>
</dbReference>
<accession>A0A0H3KH30</accession>
<evidence type="ECO:0000313" key="2">
    <source>
        <dbReference type="Proteomes" id="UP000008815"/>
    </source>
</evidence>
<name>A0A0H3KH30_BURM1</name>
<dbReference type="KEGG" id="bmj:BMULJ_00635"/>
<evidence type="ECO:0000313" key="1">
    <source>
        <dbReference type="EMBL" id="BAG42599.1"/>
    </source>
</evidence>
<dbReference type="HOGENOM" id="CLU_905109_0_0_4"/>
<organism evidence="1 2">
    <name type="scientific">Burkholderia multivorans (strain ATCC 17616 / 249)</name>
    <dbReference type="NCBI Taxonomy" id="395019"/>
    <lineage>
        <taxon>Bacteria</taxon>
        <taxon>Pseudomonadati</taxon>
        <taxon>Pseudomonadota</taxon>
        <taxon>Betaproteobacteria</taxon>
        <taxon>Burkholderiales</taxon>
        <taxon>Burkholderiaceae</taxon>
        <taxon>Burkholderia</taxon>
        <taxon>Burkholderia cepacia complex</taxon>
    </lineage>
</organism>
<dbReference type="STRING" id="395019.BMULJ_00635"/>
<keyword evidence="2" id="KW-1185">Reference proteome</keyword>
<dbReference type="SUPFAM" id="SSF56784">
    <property type="entry name" value="HAD-like"/>
    <property type="match status" value="1"/>
</dbReference>
<dbReference type="AlphaFoldDB" id="A0A0H3KH30"/>
<dbReference type="Pfam" id="PF00702">
    <property type="entry name" value="Hydrolase"/>
    <property type="match status" value="1"/>
</dbReference>
<sequence length="307" mass="34662">MSNVTTVHRFDAIEAEVENCNTRSVLFHDPHFKERLFEKIDSLAPQGNFVLSFDVFDTLLLRNQKSELRRFIEIGQRMSAFRKKSGLKNTTPRDLDTLINSLSLSDIDAFLARHLGTKASYRAGKKVAGYGEGSLIEIQCTASKILNGSDRLKDDFIEIELSYEAEGLSVNDALLSYATRHKQNGGKVILVSDMYMHAEHIENLLGRLKIDLELFDLIISSADTKISKSSGKIFEEIEKILNEPSDRFIHIGDSIDGDYIKARKAGWRALHLPISTAEMSERISDHALLSEMLEDKFSIRTDIQAPR</sequence>
<dbReference type="CDD" id="cd01427">
    <property type="entry name" value="HAD_like"/>
    <property type="match status" value="1"/>
</dbReference>
<dbReference type="EMBL" id="AP009385">
    <property type="protein sequence ID" value="BAG42599.1"/>
    <property type="molecule type" value="Genomic_DNA"/>
</dbReference>
<proteinExistence type="predicted"/>
<dbReference type="Gene3D" id="3.40.50.1000">
    <property type="entry name" value="HAD superfamily/HAD-like"/>
    <property type="match status" value="1"/>
</dbReference>
<protein>
    <submittedName>
        <fullName evidence="1">Glycosyl transferase</fullName>
    </submittedName>
</protein>
<dbReference type="InterPro" id="IPR023214">
    <property type="entry name" value="HAD_sf"/>
</dbReference>
<dbReference type="Proteomes" id="UP000008815">
    <property type="component" value="Chromosome 1"/>
</dbReference>
<dbReference type="InterPro" id="IPR036412">
    <property type="entry name" value="HAD-like_sf"/>
</dbReference>
<reference evidence="1 2" key="1">
    <citation type="submission" date="2007-04" db="EMBL/GenBank/DDBJ databases">
        <title>Complete genome sequence of Burkholderia multivorans ATCC 17616.</title>
        <authorList>
            <person name="Ohtsubo Y."/>
            <person name="Yamashita A."/>
            <person name="Kurokawa K."/>
            <person name="Takami H."/>
            <person name="Yuhara S."/>
            <person name="Nishiyama E."/>
            <person name="Endo R."/>
            <person name="Miyazaki R."/>
            <person name="Ono A."/>
            <person name="Yano K."/>
            <person name="Ito M."/>
            <person name="Sota M."/>
            <person name="Yuji N."/>
            <person name="Hattori M."/>
            <person name="Tsuda M."/>
        </authorList>
    </citation>
    <scope>NUCLEOTIDE SEQUENCE [LARGE SCALE GENOMIC DNA]</scope>
    <source>
        <strain evidence="2">ATCC 17616 / 249</strain>
    </source>
</reference>
<keyword evidence="1" id="KW-0808">Transferase</keyword>